<evidence type="ECO:0000256" key="1">
    <source>
        <dbReference type="SAM" id="MobiDB-lite"/>
    </source>
</evidence>
<dbReference type="InterPro" id="IPR027193">
    <property type="entry name" value="Noc4"/>
</dbReference>
<keyword evidence="3" id="KW-1185">Reference proteome</keyword>
<feature type="compositionally biased region" description="Basic and acidic residues" evidence="1">
    <location>
        <begin position="18"/>
        <end position="28"/>
    </location>
</feature>
<dbReference type="GeneID" id="13280801"/>
<reference evidence="3" key="1">
    <citation type="journal article" date="2011" name="Nat. Commun.">
        <title>Effector diversification within compartments of the Leptosphaeria maculans genome affected by Repeat-Induced Point mutations.</title>
        <authorList>
            <person name="Rouxel T."/>
            <person name="Grandaubert J."/>
            <person name="Hane J.K."/>
            <person name="Hoede C."/>
            <person name="van de Wouw A.P."/>
            <person name="Couloux A."/>
            <person name="Dominguez V."/>
            <person name="Anthouard V."/>
            <person name="Bally P."/>
            <person name="Bourras S."/>
            <person name="Cozijnsen A.J."/>
            <person name="Ciuffetti L.M."/>
            <person name="Degrave A."/>
            <person name="Dilmaghani A."/>
            <person name="Duret L."/>
            <person name="Fudal I."/>
            <person name="Goodwin S.B."/>
            <person name="Gout L."/>
            <person name="Glaser N."/>
            <person name="Linglin J."/>
            <person name="Kema G.H.J."/>
            <person name="Lapalu N."/>
            <person name="Lawrence C.B."/>
            <person name="May K."/>
            <person name="Meyer M."/>
            <person name="Ollivier B."/>
            <person name="Poulain J."/>
            <person name="Schoch C.L."/>
            <person name="Simon A."/>
            <person name="Spatafora J.W."/>
            <person name="Stachowiak A."/>
            <person name="Turgeon B.G."/>
            <person name="Tyler B.M."/>
            <person name="Vincent D."/>
            <person name="Weissenbach J."/>
            <person name="Amselem J."/>
            <person name="Quesneville H."/>
            <person name="Oliver R.P."/>
            <person name="Wincker P."/>
            <person name="Balesdent M.-H."/>
            <person name="Howlett B.J."/>
        </authorList>
    </citation>
    <scope>NUCLEOTIDE SEQUENCE [LARGE SCALE GENOMIC DNA]</scope>
    <source>
        <strain evidence="3">JN3 / isolate v23.1.3 / race Av1-4-5-6-7-8</strain>
    </source>
</reference>
<protein>
    <submittedName>
        <fullName evidence="2">Predicted protein</fullName>
    </submittedName>
</protein>
<dbReference type="EMBL" id="FP929127">
    <property type="protein sequence ID" value="CBX95301.1"/>
    <property type="molecule type" value="Genomic_DNA"/>
</dbReference>
<name>E4ZX91_LEPMJ</name>
<evidence type="ECO:0000313" key="3">
    <source>
        <dbReference type="Proteomes" id="UP000002668"/>
    </source>
</evidence>
<gene>
    <name evidence="2" type="ORF">LEMA_P024530.1</name>
</gene>
<dbReference type="PANTHER" id="PTHR12455">
    <property type="entry name" value="NUCLEOLAR COMPLEX PROTEIN 4"/>
    <property type="match status" value="1"/>
</dbReference>
<feature type="region of interest" description="Disordered" evidence="1">
    <location>
        <begin position="1"/>
        <end position="43"/>
    </location>
</feature>
<organism evidence="3">
    <name type="scientific">Leptosphaeria maculans (strain JN3 / isolate v23.1.3 / race Av1-4-5-6-7-8)</name>
    <name type="common">Blackleg fungus</name>
    <name type="synonym">Phoma lingam</name>
    <dbReference type="NCBI Taxonomy" id="985895"/>
    <lineage>
        <taxon>Eukaryota</taxon>
        <taxon>Fungi</taxon>
        <taxon>Dikarya</taxon>
        <taxon>Ascomycota</taxon>
        <taxon>Pezizomycotina</taxon>
        <taxon>Dothideomycetes</taxon>
        <taxon>Pleosporomycetidae</taxon>
        <taxon>Pleosporales</taxon>
        <taxon>Pleosporineae</taxon>
        <taxon>Leptosphaeriaceae</taxon>
        <taxon>Plenodomus</taxon>
        <taxon>Plenodomus lingam/Leptosphaeria maculans species complex</taxon>
    </lineage>
</organism>
<dbReference type="InParanoid" id="E4ZX91"/>
<dbReference type="AlphaFoldDB" id="E4ZX91"/>
<dbReference type="GO" id="GO:0042254">
    <property type="term" value="P:ribosome biogenesis"/>
    <property type="evidence" value="ECO:0007669"/>
    <property type="project" value="InterPro"/>
</dbReference>
<dbReference type="STRING" id="985895.E4ZX91"/>
<dbReference type="GO" id="GO:0030692">
    <property type="term" value="C:Noc4p-Nop14p complex"/>
    <property type="evidence" value="ECO:0007669"/>
    <property type="project" value="TreeGrafter"/>
</dbReference>
<dbReference type="Proteomes" id="UP000002668">
    <property type="component" value="Genome"/>
</dbReference>
<dbReference type="VEuPathDB" id="FungiDB:LEMA_P024530.1"/>
<dbReference type="eggNOG" id="KOG2154">
    <property type="taxonomic scope" value="Eukaryota"/>
</dbReference>
<dbReference type="HOGENOM" id="CLU_1194665_0_0_1"/>
<evidence type="ECO:0000313" key="2">
    <source>
        <dbReference type="EMBL" id="CBX95301.1"/>
    </source>
</evidence>
<dbReference type="GO" id="GO:0032040">
    <property type="term" value="C:small-subunit processome"/>
    <property type="evidence" value="ECO:0007669"/>
    <property type="project" value="TreeGrafter"/>
</dbReference>
<dbReference type="PANTHER" id="PTHR12455:SF0">
    <property type="entry name" value="NUCLEOLAR COMPLEX PROTEIN 4 HOMOLOG"/>
    <property type="match status" value="1"/>
</dbReference>
<sequence length="210" mass="23833">MAGTKSVLAAGVKRKRDPSKPERRESKAKSRRKSPSSDDSDDVQTDIALLEAKILESRKHYNNIATLVQLARQPEAANDGSILAAVALCRVFSRLLATGDMAKPKGMGEAEAVVVSWLRERYREFMDVLLDDFLTSNQPSKQSVALTLVMRLVKEESKAEKDYKLKNGWLPKLIQILLSLPLDDLNRDEFVDKYFKQFDDIRFQTFQTIK</sequence>
<proteinExistence type="predicted"/>
<accession>E4ZX91</accession>
<dbReference type="OrthoDB" id="10263185at2759"/>